<name>A0A814R7E6_9BILA</name>
<protein>
    <submittedName>
        <fullName evidence="2">Uncharacterized protein</fullName>
    </submittedName>
</protein>
<accession>A0A814R7E6</accession>
<keyword evidence="1" id="KW-0812">Transmembrane</keyword>
<organism evidence="2 3">
    <name type="scientific">Rotaria sordida</name>
    <dbReference type="NCBI Taxonomy" id="392033"/>
    <lineage>
        <taxon>Eukaryota</taxon>
        <taxon>Metazoa</taxon>
        <taxon>Spiralia</taxon>
        <taxon>Gnathifera</taxon>
        <taxon>Rotifera</taxon>
        <taxon>Eurotatoria</taxon>
        <taxon>Bdelloidea</taxon>
        <taxon>Philodinida</taxon>
        <taxon>Philodinidae</taxon>
        <taxon>Rotaria</taxon>
    </lineage>
</organism>
<proteinExistence type="predicted"/>
<dbReference type="Proteomes" id="UP000663864">
    <property type="component" value="Unassembled WGS sequence"/>
</dbReference>
<keyword evidence="1" id="KW-0472">Membrane</keyword>
<comment type="caution">
    <text evidence="2">The sequence shown here is derived from an EMBL/GenBank/DDBJ whole genome shotgun (WGS) entry which is preliminary data.</text>
</comment>
<sequence length="250" mass="29466">MLSIFLSSNNDNNFNTTDLLYFLCKENEIGKIRNNLSCIDNIKQRRLFSKNDYDYIEWPMVGNDLLGKRHKFCEATDLYKTYDNHHLVSKLLAEVIHYCLNEYLLNQSNNTENLEYQTTRKQIEIIQGCFREDIEKQDDLTYFIKAYSRTTCFYKELNKHLAFYILEYFDKTKHFSSNYRLVNYLVHIFYISNLSSNINGLLLLALLLALSLTFIFTFVGNKYAITNITTSTTENDNDVNYLLPLGKSEI</sequence>
<evidence type="ECO:0000256" key="1">
    <source>
        <dbReference type="SAM" id="Phobius"/>
    </source>
</evidence>
<dbReference type="AlphaFoldDB" id="A0A814R7E6"/>
<gene>
    <name evidence="2" type="ORF">ZHD862_LOCUS19093</name>
</gene>
<feature type="transmembrane region" description="Helical" evidence="1">
    <location>
        <begin position="200"/>
        <end position="219"/>
    </location>
</feature>
<evidence type="ECO:0000313" key="3">
    <source>
        <dbReference type="Proteomes" id="UP000663864"/>
    </source>
</evidence>
<reference evidence="2" key="1">
    <citation type="submission" date="2021-02" db="EMBL/GenBank/DDBJ databases">
        <authorList>
            <person name="Nowell W R."/>
        </authorList>
    </citation>
    <scope>NUCLEOTIDE SEQUENCE</scope>
</reference>
<keyword evidence="1" id="KW-1133">Transmembrane helix</keyword>
<evidence type="ECO:0000313" key="2">
    <source>
        <dbReference type="EMBL" id="CAF1130083.1"/>
    </source>
</evidence>
<dbReference type="EMBL" id="CAJNOT010001022">
    <property type="protein sequence ID" value="CAF1130083.1"/>
    <property type="molecule type" value="Genomic_DNA"/>
</dbReference>